<dbReference type="AlphaFoldDB" id="A0A8X6L026"/>
<organism evidence="1 2">
    <name type="scientific">Trichonephila clavata</name>
    <name type="common">Joro spider</name>
    <name type="synonym">Nephila clavata</name>
    <dbReference type="NCBI Taxonomy" id="2740835"/>
    <lineage>
        <taxon>Eukaryota</taxon>
        <taxon>Metazoa</taxon>
        <taxon>Ecdysozoa</taxon>
        <taxon>Arthropoda</taxon>
        <taxon>Chelicerata</taxon>
        <taxon>Arachnida</taxon>
        <taxon>Araneae</taxon>
        <taxon>Araneomorphae</taxon>
        <taxon>Entelegynae</taxon>
        <taxon>Araneoidea</taxon>
        <taxon>Nephilidae</taxon>
        <taxon>Trichonephila</taxon>
    </lineage>
</organism>
<evidence type="ECO:0000313" key="2">
    <source>
        <dbReference type="Proteomes" id="UP000887116"/>
    </source>
</evidence>
<sequence length="121" mass="13756">MRMTPDRKVSEGVRALLPSKVLFRLVWEEFLLEIIPSFLTLGEVDRIQVGSKAENTLSLPRFDPPPLTEGLRKEQICFGFGADRSTFVCFVFTRSNTSASCLYSEGNVPQERMRFNLPIPD</sequence>
<gene>
    <name evidence="1" type="ORF">TNCT_649771</name>
</gene>
<name>A0A8X6L026_TRICU</name>
<protein>
    <submittedName>
        <fullName evidence="1">Uncharacterized protein</fullName>
    </submittedName>
</protein>
<dbReference type="EMBL" id="BMAO01013402">
    <property type="protein sequence ID" value="GFQ88653.1"/>
    <property type="molecule type" value="Genomic_DNA"/>
</dbReference>
<accession>A0A8X6L026</accession>
<keyword evidence="2" id="KW-1185">Reference proteome</keyword>
<proteinExistence type="predicted"/>
<evidence type="ECO:0000313" key="1">
    <source>
        <dbReference type="EMBL" id="GFQ88653.1"/>
    </source>
</evidence>
<comment type="caution">
    <text evidence="1">The sequence shown here is derived from an EMBL/GenBank/DDBJ whole genome shotgun (WGS) entry which is preliminary data.</text>
</comment>
<dbReference type="Proteomes" id="UP000887116">
    <property type="component" value="Unassembled WGS sequence"/>
</dbReference>
<reference evidence="1" key="1">
    <citation type="submission" date="2020-07" db="EMBL/GenBank/DDBJ databases">
        <title>Multicomponent nature underlies the extraordinary mechanical properties of spider dragline silk.</title>
        <authorList>
            <person name="Kono N."/>
            <person name="Nakamura H."/>
            <person name="Mori M."/>
            <person name="Yoshida Y."/>
            <person name="Ohtoshi R."/>
            <person name="Malay A.D."/>
            <person name="Moran D.A.P."/>
            <person name="Tomita M."/>
            <person name="Numata K."/>
            <person name="Arakawa K."/>
        </authorList>
    </citation>
    <scope>NUCLEOTIDE SEQUENCE</scope>
</reference>